<dbReference type="Pfam" id="PF00107">
    <property type="entry name" value="ADH_zinc_N"/>
    <property type="match status" value="1"/>
</dbReference>
<dbReference type="PANTHER" id="PTHR43677:SF3">
    <property type="entry name" value="PROSTAGLANDIN REDUCTASE 3"/>
    <property type="match status" value="1"/>
</dbReference>
<accession>A0ABR2YNG4</accession>
<evidence type="ECO:0000313" key="3">
    <source>
        <dbReference type="Proteomes" id="UP001491310"/>
    </source>
</evidence>
<dbReference type="SMART" id="SM00829">
    <property type="entry name" value="PKS_ER"/>
    <property type="match status" value="1"/>
</dbReference>
<dbReference type="EMBL" id="JALJOT010000007">
    <property type="protein sequence ID" value="KAK9908589.1"/>
    <property type="molecule type" value="Genomic_DNA"/>
</dbReference>
<sequence length="361" mass="38406">MMSTNAGTDLPATFRRLIARKVGPSFRSVAEIEEVPLQQPSSDQVLLKIAYAGVNGGCETFRCRGSSYTPFAANQTAEQFVLGAEASGTVVAVGEGVETLKVGDAVTCSGSGGFAEYILTTSQSCFPVKEASAEAVVLTLSGLTAAVALKATGGPLKAGERALVTAAGGATGHMGVQLALLAGCHVVAVCGSAAKAQRLREMGVHRIINYREGDVGEVLRREYPEGIDVAYEGVGGPLRDAVLDNLSKHGRMLVVGYISEYPHVNPDDGKAEGSRGLPPAHELFWKRQTVHIDDKTIYGNVWSGAKMQEIPAFRRQLFDLYEEGKLQAWVDSRRFHGVEQVSDAIDYMLTGQAVGKVVVSF</sequence>
<evidence type="ECO:0000259" key="1">
    <source>
        <dbReference type="SMART" id="SM00829"/>
    </source>
</evidence>
<keyword evidence="3" id="KW-1185">Reference proteome</keyword>
<proteinExistence type="predicted"/>
<evidence type="ECO:0000313" key="2">
    <source>
        <dbReference type="EMBL" id="KAK9908589.1"/>
    </source>
</evidence>
<dbReference type="InterPro" id="IPR013149">
    <property type="entry name" value="ADH-like_C"/>
</dbReference>
<reference evidence="2 3" key="1">
    <citation type="journal article" date="2024" name="Nat. Commun.">
        <title>Phylogenomics reveals the evolutionary origins of lichenization in chlorophyte algae.</title>
        <authorList>
            <person name="Puginier C."/>
            <person name="Libourel C."/>
            <person name="Otte J."/>
            <person name="Skaloud P."/>
            <person name="Haon M."/>
            <person name="Grisel S."/>
            <person name="Petersen M."/>
            <person name="Berrin J.G."/>
            <person name="Delaux P.M."/>
            <person name="Dal Grande F."/>
            <person name="Keller J."/>
        </authorList>
    </citation>
    <scope>NUCLEOTIDE SEQUENCE [LARGE SCALE GENOMIC DNA]</scope>
    <source>
        <strain evidence="2 3">SAG 216-7</strain>
    </source>
</reference>
<gene>
    <name evidence="2" type="ORF">WJX75_000054</name>
</gene>
<dbReference type="Gene3D" id="3.40.50.720">
    <property type="entry name" value="NAD(P)-binding Rossmann-like Domain"/>
    <property type="match status" value="1"/>
</dbReference>
<dbReference type="Gene3D" id="3.90.180.10">
    <property type="entry name" value="Medium-chain alcohol dehydrogenases, catalytic domain"/>
    <property type="match status" value="1"/>
</dbReference>
<dbReference type="InterPro" id="IPR020843">
    <property type="entry name" value="ER"/>
</dbReference>
<dbReference type="InterPro" id="IPR036291">
    <property type="entry name" value="NAD(P)-bd_dom_sf"/>
</dbReference>
<dbReference type="SUPFAM" id="SSF50129">
    <property type="entry name" value="GroES-like"/>
    <property type="match status" value="1"/>
</dbReference>
<dbReference type="InterPro" id="IPR013154">
    <property type="entry name" value="ADH-like_N"/>
</dbReference>
<dbReference type="Pfam" id="PF08240">
    <property type="entry name" value="ADH_N"/>
    <property type="match status" value="1"/>
</dbReference>
<feature type="domain" description="Enoyl reductase (ER)" evidence="1">
    <location>
        <begin position="25"/>
        <end position="359"/>
    </location>
</feature>
<dbReference type="InterPro" id="IPR051397">
    <property type="entry name" value="Zn-ADH-like_protein"/>
</dbReference>
<organism evidence="2 3">
    <name type="scientific">Coccomyxa subellipsoidea</name>
    <dbReference type="NCBI Taxonomy" id="248742"/>
    <lineage>
        <taxon>Eukaryota</taxon>
        <taxon>Viridiplantae</taxon>
        <taxon>Chlorophyta</taxon>
        <taxon>core chlorophytes</taxon>
        <taxon>Trebouxiophyceae</taxon>
        <taxon>Trebouxiophyceae incertae sedis</taxon>
        <taxon>Coccomyxaceae</taxon>
        <taxon>Coccomyxa</taxon>
    </lineage>
</organism>
<name>A0ABR2YNG4_9CHLO</name>
<protein>
    <recommendedName>
        <fullName evidence="1">Enoyl reductase (ER) domain-containing protein</fullName>
    </recommendedName>
</protein>
<dbReference type="Proteomes" id="UP001491310">
    <property type="component" value="Unassembled WGS sequence"/>
</dbReference>
<comment type="caution">
    <text evidence="2">The sequence shown here is derived from an EMBL/GenBank/DDBJ whole genome shotgun (WGS) entry which is preliminary data.</text>
</comment>
<dbReference type="SUPFAM" id="SSF51735">
    <property type="entry name" value="NAD(P)-binding Rossmann-fold domains"/>
    <property type="match status" value="1"/>
</dbReference>
<dbReference type="PANTHER" id="PTHR43677">
    <property type="entry name" value="SHORT-CHAIN DEHYDROGENASE/REDUCTASE"/>
    <property type="match status" value="1"/>
</dbReference>
<dbReference type="InterPro" id="IPR011032">
    <property type="entry name" value="GroES-like_sf"/>
</dbReference>